<dbReference type="InterPro" id="IPR003593">
    <property type="entry name" value="AAA+_ATPase"/>
</dbReference>
<dbReference type="GO" id="GO:0016887">
    <property type="term" value="F:ATP hydrolysis activity"/>
    <property type="evidence" value="ECO:0007669"/>
    <property type="project" value="InterPro"/>
</dbReference>
<dbReference type="FunFam" id="3.40.50.300:FF:000425">
    <property type="entry name" value="Probable ABC transporter, ATP-binding subunit"/>
    <property type="match status" value="1"/>
</dbReference>
<dbReference type="Pfam" id="PF00005">
    <property type="entry name" value="ABC_tran"/>
    <property type="match status" value="1"/>
</dbReference>
<dbReference type="Proteomes" id="UP000305848">
    <property type="component" value="Unassembled WGS sequence"/>
</dbReference>
<dbReference type="PANTHER" id="PTHR43117:SF4">
    <property type="entry name" value="OSMOPROTECTANT IMPORT ATP-BINDING PROTEIN OSMV"/>
    <property type="match status" value="1"/>
</dbReference>
<proteinExistence type="inferred from homology"/>
<dbReference type="GO" id="GO:0015697">
    <property type="term" value="P:quaternary ammonium group transport"/>
    <property type="evidence" value="ECO:0007669"/>
    <property type="project" value="UniProtKB-ARBA"/>
</dbReference>
<evidence type="ECO:0000313" key="7">
    <source>
        <dbReference type="Proteomes" id="UP000305848"/>
    </source>
</evidence>
<keyword evidence="3" id="KW-0547">Nucleotide-binding</keyword>
<keyword evidence="4 6" id="KW-0067">ATP-binding</keyword>
<dbReference type="GO" id="GO:0005524">
    <property type="term" value="F:ATP binding"/>
    <property type="evidence" value="ECO:0007669"/>
    <property type="project" value="UniProtKB-KW"/>
</dbReference>
<evidence type="ECO:0000256" key="3">
    <source>
        <dbReference type="ARBA" id="ARBA00022741"/>
    </source>
</evidence>
<dbReference type="RefSeq" id="WP_137262793.1">
    <property type="nucleotide sequence ID" value="NZ_SZQL01000013.1"/>
</dbReference>
<reference evidence="6 7" key="1">
    <citation type="submission" date="2019-05" db="EMBL/GenBank/DDBJ databases">
        <title>Panacibacter sp. strain 17mud1-8 Genome sequencing and assembly.</title>
        <authorList>
            <person name="Chhetri G."/>
        </authorList>
    </citation>
    <scope>NUCLEOTIDE SEQUENCE [LARGE SCALE GENOMIC DNA]</scope>
    <source>
        <strain evidence="6 7">17mud1-8</strain>
    </source>
</reference>
<dbReference type="EMBL" id="SZQL01000013">
    <property type="protein sequence ID" value="TKK66976.1"/>
    <property type="molecule type" value="Genomic_DNA"/>
</dbReference>
<evidence type="ECO:0000313" key="6">
    <source>
        <dbReference type="EMBL" id="TKK66976.1"/>
    </source>
</evidence>
<comment type="similarity">
    <text evidence="1">Belongs to the ABC transporter superfamily.</text>
</comment>
<dbReference type="OrthoDB" id="9782239at2"/>
<protein>
    <submittedName>
        <fullName evidence="6">ABC transporter ATP-binding protein</fullName>
    </submittedName>
</protein>
<dbReference type="InterPro" id="IPR027417">
    <property type="entry name" value="P-loop_NTPase"/>
</dbReference>
<evidence type="ECO:0000256" key="4">
    <source>
        <dbReference type="ARBA" id="ARBA00022840"/>
    </source>
</evidence>
<dbReference type="AlphaFoldDB" id="A0A4U3L0I0"/>
<evidence type="ECO:0000256" key="1">
    <source>
        <dbReference type="ARBA" id="ARBA00005417"/>
    </source>
</evidence>
<dbReference type="SMART" id="SM00382">
    <property type="entry name" value="AAA"/>
    <property type="match status" value="1"/>
</dbReference>
<keyword evidence="2" id="KW-0813">Transport</keyword>
<dbReference type="PROSITE" id="PS00211">
    <property type="entry name" value="ABC_TRANSPORTER_1"/>
    <property type="match status" value="1"/>
</dbReference>
<dbReference type="PROSITE" id="PS50893">
    <property type="entry name" value="ABC_TRANSPORTER_2"/>
    <property type="match status" value="1"/>
</dbReference>
<dbReference type="SUPFAM" id="SSF52540">
    <property type="entry name" value="P-loop containing nucleoside triphosphate hydrolases"/>
    <property type="match status" value="1"/>
</dbReference>
<dbReference type="Gene3D" id="3.40.50.300">
    <property type="entry name" value="P-loop containing nucleotide triphosphate hydrolases"/>
    <property type="match status" value="1"/>
</dbReference>
<organism evidence="6 7">
    <name type="scientific">Ilyomonas limi</name>
    <dbReference type="NCBI Taxonomy" id="2575867"/>
    <lineage>
        <taxon>Bacteria</taxon>
        <taxon>Pseudomonadati</taxon>
        <taxon>Bacteroidota</taxon>
        <taxon>Chitinophagia</taxon>
        <taxon>Chitinophagales</taxon>
        <taxon>Chitinophagaceae</taxon>
        <taxon>Ilyomonas</taxon>
    </lineage>
</organism>
<gene>
    <name evidence="6" type="ORF">FC093_15875</name>
</gene>
<evidence type="ECO:0000259" key="5">
    <source>
        <dbReference type="PROSITE" id="PS50893"/>
    </source>
</evidence>
<keyword evidence="7" id="KW-1185">Reference proteome</keyword>
<dbReference type="InterPro" id="IPR017871">
    <property type="entry name" value="ABC_transporter-like_CS"/>
</dbReference>
<evidence type="ECO:0000256" key="2">
    <source>
        <dbReference type="ARBA" id="ARBA00022448"/>
    </source>
</evidence>
<sequence length="317" mass="35504">MIEVQQLTKKYQQTVAVSNVSFTVHAGQTLVLLGTSGSGKTTTLRMINRLIEPTSGSIFINGKNILSQPPEILRRSIGYVLQGYGLFPHYTVAENIAIVPRLLKWNKGRIEQRTDELLHKLQLSPAKYRHVYPSQLSGGQMQRVGLARALAANPPILLMDEPFGALDPLTRTAVRKELKELDELKKKTIILVTHDVQEAFELGNIIGLMDKGCIQQLATPTELLFQPANDFVKQFLQQQLFQLEWQSLRLIDIWNDLPVAENDAAITLTSQQTLWNALAELTNSTLPVVAFDKATATKKVFNFSHLTTAIQRQKQPA</sequence>
<comment type="caution">
    <text evidence="6">The sequence shown here is derived from an EMBL/GenBank/DDBJ whole genome shotgun (WGS) entry which is preliminary data.</text>
</comment>
<feature type="domain" description="ABC transporter" evidence="5">
    <location>
        <begin position="2"/>
        <end position="236"/>
    </location>
</feature>
<dbReference type="InterPro" id="IPR003439">
    <property type="entry name" value="ABC_transporter-like_ATP-bd"/>
</dbReference>
<name>A0A4U3L0I0_9BACT</name>
<dbReference type="PANTHER" id="PTHR43117">
    <property type="entry name" value="OSMOPROTECTANT IMPORT ATP-BINDING PROTEIN OSMV"/>
    <property type="match status" value="1"/>
</dbReference>
<accession>A0A4U3L0I0</accession>